<dbReference type="SMART" id="SM00709">
    <property type="entry name" value="Zpr1"/>
    <property type="match status" value="2"/>
</dbReference>
<sequence>MSEQSRQKEFEEESGISKKQKLQDDIMSQQPEEHKETENLFQTVGEAAQTVDDEQSEEHVDSSEVRHTGAHDAEGHPVQEIDSLCMNCHEQGVTRLLLTSIPYFGQIVLMSFECSHCGFKNSELQPAGQIAEMGSRYILKIETKEDFNRQIIKHETCNCKFIELDIEIPAKRGQLTTVEGLLSEMIDDLEMDQPQRKEIQPETYIKIEEFIKKVRSTINAEEGRLPITLMLDDPSGNSWIEYVPGEPQHKWSRVEYNRTPQQNVDLGLVSADEVAQHEQAVAQQEAAEKQESRDRNPPASTFISDETDIENFANEVQTFHATCSSCYADCATHMKLVNIPHFKDVIIMSTNCERCGYKSNEVKTGGAIPDQGRRVTLYCDDPEDLARDILKSETCGLVVPELNLDLTPGTLGGRFTTLEGLLVQVREELYSRVFTASSDSMTPEVKARWEGFFEKLDLAIDGKVKFTIVMEDPLAASYIQNVYAPDPDPNMKIEEFERTHQQNEDLGLLDMIVDN</sequence>
<dbReference type="GO" id="GO:0008270">
    <property type="term" value="F:zinc ion binding"/>
    <property type="evidence" value="ECO:0007669"/>
    <property type="project" value="UniProtKB-KW"/>
</dbReference>
<evidence type="ECO:0000256" key="4">
    <source>
        <dbReference type="ARBA" id="ARBA00022737"/>
    </source>
</evidence>
<evidence type="ECO:0000256" key="5">
    <source>
        <dbReference type="ARBA" id="ARBA00022771"/>
    </source>
</evidence>
<reference evidence="12" key="1">
    <citation type="submission" date="2016-04" db="EMBL/GenBank/DDBJ databases">
        <title>Comparative genomics of biotechnologically important yeasts.</title>
        <authorList>
            <consortium name="DOE Joint Genome Institute"/>
            <person name="Riley R."/>
            <person name="Haridas S."/>
            <person name="Wolfe K.H."/>
            <person name="Lopes M.R."/>
            <person name="Hittinger C.T."/>
            <person name="Goker M."/>
            <person name="Salamov A."/>
            <person name="Wisecaver J."/>
            <person name="Long T.M."/>
            <person name="Aerts A.L."/>
            <person name="Barry K."/>
            <person name="Choi C."/>
            <person name="Clum A."/>
            <person name="Coughlan A.Y."/>
            <person name="Deshpande S."/>
            <person name="Douglass A.P."/>
            <person name="Hanson S.J."/>
            <person name="Klenk H.-P."/>
            <person name="Labutti K."/>
            <person name="Lapidus A."/>
            <person name="Lindquist E."/>
            <person name="Lipzen A."/>
            <person name="Meier-Kolthoff J.P."/>
            <person name="Ohm R.A."/>
            <person name="Otillar R.P."/>
            <person name="Pangilinan J."/>
            <person name="Peng Y."/>
            <person name="Rokas A."/>
            <person name="Rosa C.A."/>
            <person name="Scheuner C."/>
            <person name="Sibirny A.A."/>
            <person name="Slot J.C."/>
            <person name="Stielow J.B."/>
            <person name="Sun H."/>
            <person name="Kurtzman C.P."/>
            <person name="Blackwell M."/>
            <person name="Grigoriev I.V."/>
            <person name="Jeffries T.W."/>
        </authorList>
    </citation>
    <scope>NUCLEOTIDE SEQUENCE [LARGE SCALE GENOMIC DNA]</scope>
    <source>
        <strain evidence="12">NRRL YB-2248</strain>
    </source>
</reference>
<evidence type="ECO:0000256" key="2">
    <source>
        <dbReference type="ARBA" id="ARBA00008354"/>
    </source>
</evidence>
<keyword evidence="7" id="KW-0539">Nucleus</keyword>
<evidence type="ECO:0000256" key="9">
    <source>
        <dbReference type="SAM" id="MobiDB-lite"/>
    </source>
</evidence>
<keyword evidence="6" id="KW-0862">Zinc</keyword>
<dbReference type="Gene3D" id="2.60.120.1040">
    <property type="entry name" value="ZPR1, A/B domain"/>
    <property type="match status" value="2"/>
</dbReference>
<proteinExistence type="inferred from homology"/>
<dbReference type="FunFam" id="2.20.25.420:FF:000001">
    <property type="entry name" value="Zinc finger protein ZPR1"/>
    <property type="match status" value="1"/>
</dbReference>
<dbReference type="FunFam" id="2.60.120.1040:FF:000003">
    <property type="entry name" value="Zinc finger protein zpr1"/>
    <property type="match status" value="1"/>
</dbReference>
<accession>A0A1E4T490</accession>
<dbReference type="PANTHER" id="PTHR10876">
    <property type="entry name" value="ZINC FINGER PROTEIN ZPR1"/>
    <property type="match status" value="1"/>
</dbReference>
<dbReference type="PANTHER" id="PTHR10876:SF0">
    <property type="entry name" value="ZINC FINGER PROTEIN ZPR1"/>
    <property type="match status" value="1"/>
</dbReference>
<keyword evidence="12" id="KW-1185">Reference proteome</keyword>
<evidence type="ECO:0000259" key="10">
    <source>
        <dbReference type="SMART" id="SM00709"/>
    </source>
</evidence>
<feature type="region of interest" description="Disordered" evidence="9">
    <location>
        <begin position="279"/>
        <end position="299"/>
    </location>
</feature>
<evidence type="ECO:0000256" key="8">
    <source>
        <dbReference type="ARBA" id="ARBA00054139"/>
    </source>
</evidence>
<gene>
    <name evidence="11" type="ORF">CANARDRAFT_27736</name>
</gene>
<dbReference type="InterPro" id="IPR042451">
    <property type="entry name" value="ZPR1_A/B_dom"/>
</dbReference>
<dbReference type="Proteomes" id="UP000094801">
    <property type="component" value="Unassembled WGS sequence"/>
</dbReference>
<organism evidence="11 12">
    <name type="scientific">[Candida] arabinofermentans NRRL YB-2248</name>
    <dbReference type="NCBI Taxonomy" id="983967"/>
    <lineage>
        <taxon>Eukaryota</taxon>
        <taxon>Fungi</taxon>
        <taxon>Dikarya</taxon>
        <taxon>Ascomycota</taxon>
        <taxon>Saccharomycotina</taxon>
        <taxon>Pichiomycetes</taxon>
        <taxon>Pichiales</taxon>
        <taxon>Pichiaceae</taxon>
        <taxon>Ogataea</taxon>
        <taxon>Ogataea/Candida clade</taxon>
    </lineage>
</organism>
<feature type="domain" description="Zinc finger ZPR1-type" evidence="10">
    <location>
        <begin position="83"/>
        <end position="242"/>
    </location>
</feature>
<keyword evidence="4" id="KW-0677">Repeat</keyword>
<dbReference type="GO" id="GO:0005634">
    <property type="term" value="C:nucleus"/>
    <property type="evidence" value="ECO:0007669"/>
    <property type="project" value="UniProtKB-SubCell"/>
</dbReference>
<dbReference type="FunFam" id="2.20.25.420:FF:000002">
    <property type="entry name" value="Zinc finger protein ZPR1"/>
    <property type="match status" value="1"/>
</dbReference>
<name>A0A1E4T490_9ASCO</name>
<dbReference type="Gene3D" id="2.20.25.420">
    <property type="entry name" value="ZPR1, zinc finger domain"/>
    <property type="match status" value="2"/>
</dbReference>
<dbReference type="EMBL" id="KV453850">
    <property type="protein sequence ID" value="ODV86542.1"/>
    <property type="molecule type" value="Genomic_DNA"/>
</dbReference>
<feature type="compositionally biased region" description="Basic and acidic residues" evidence="9">
    <location>
        <begin position="57"/>
        <end position="71"/>
    </location>
</feature>
<comment type="similarity">
    <text evidence="2">Belongs to the ZPR1 family.</text>
</comment>
<dbReference type="InterPro" id="IPR004457">
    <property type="entry name" value="Znf_ZPR1"/>
</dbReference>
<dbReference type="Pfam" id="PF03367">
    <property type="entry name" value="Zn_ribbon_ZPR1"/>
    <property type="match status" value="2"/>
</dbReference>
<dbReference type="FunFam" id="2.60.120.1040:FF:000001">
    <property type="entry name" value="Zinc finger protein ZPR1"/>
    <property type="match status" value="1"/>
</dbReference>
<dbReference type="AlphaFoldDB" id="A0A1E4T490"/>
<dbReference type="OrthoDB" id="308464at2759"/>
<dbReference type="InterPro" id="IPR040141">
    <property type="entry name" value="ZPR1"/>
</dbReference>
<dbReference type="STRING" id="983967.A0A1E4T490"/>
<evidence type="ECO:0000256" key="1">
    <source>
        <dbReference type="ARBA" id="ARBA00004123"/>
    </source>
</evidence>
<dbReference type="NCBIfam" id="TIGR00310">
    <property type="entry name" value="ZPR1_znf"/>
    <property type="match status" value="2"/>
</dbReference>
<dbReference type="Pfam" id="PF22794">
    <property type="entry name" value="jr-ZPR1"/>
    <property type="match status" value="2"/>
</dbReference>
<feature type="region of interest" description="Disordered" evidence="9">
    <location>
        <begin position="1"/>
        <end position="71"/>
    </location>
</feature>
<protein>
    <recommendedName>
        <fullName evidence="10">Zinc finger ZPR1-type domain-containing protein</fullName>
    </recommendedName>
</protein>
<comment type="function">
    <text evidence="8">Acts as a protein folding chaperone for elongation factor 1-alpha.</text>
</comment>
<feature type="compositionally biased region" description="Basic and acidic residues" evidence="9">
    <location>
        <begin position="286"/>
        <end position="296"/>
    </location>
</feature>
<feature type="domain" description="Zinc finger ZPR1-type" evidence="10">
    <location>
        <begin position="321"/>
        <end position="481"/>
    </location>
</feature>
<dbReference type="InterPro" id="IPR042452">
    <property type="entry name" value="ZPR1_Znf1/2"/>
</dbReference>
<keyword evidence="3" id="KW-0479">Metal-binding</keyword>
<evidence type="ECO:0000256" key="7">
    <source>
        <dbReference type="ARBA" id="ARBA00023242"/>
    </source>
</evidence>
<comment type="subcellular location">
    <subcellularLocation>
        <location evidence="1">Nucleus</location>
    </subcellularLocation>
</comment>
<evidence type="ECO:0000313" key="11">
    <source>
        <dbReference type="EMBL" id="ODV86542.1"/>
    </source>
</evidence>
<dbReference type="InterPro" id="IPR056180">
    <property type="entry name" value="ZPR1_jr_dom"/>
</dbReference>
<keyword evidence="5" id="KW-0863">Zinc-finger</keyword>
<evidence type="ECO:0000256" key="6">
    <source>
        <dbReference type="ARBA" id="ARBA00022833"/>
    </source>
</evidence>
<evidence type="ECO:0000313" key="12">
    <source>
        <dbReference type="Proteomes" id="UP000094801"/>
    </source>
</evidence>
<evidence type="ECO:0000256" key="3">
    <source>
        <dbReference type="ARBA" id="ARBA00022723"/>
    </source>
</evidence>